<accession>A0A1G6QD36</accession>
<evidence type="ECO:0000259" key="3">
    <source>
        <dbReference type="PROSITE" id="PS50977"/>
    </source>
</evidence>
<dbReference type="InterPro" id="IPR050624">
    <property type="entry name" value="HTH-type_Tx_Regulator"/>
</dbReference>
<evidence type="ECO:0000313" key="4">
    <source>
        <dbReference type="EMBL" id="SDC90400.1"/>
    </source>
</evidence>
<dbReference type="InterPro" id="IPR054422">
    <property type="entry name" value="TetR-like_HI_0893_C"/>
</dbReference>
<dbReference type="Proteomes" id="UP000199452">
    <property type="component" value="Unassembled WGS sequence"/>
</dbReference>
<dbReference type="EMBL" id="FMYP01000060">
    <property type="protein sequence ID" value="SDC90400.1"/>
    <property type="molecule type" value="Genomic_DNA"/>
</dbReference>
<dbReference type="InterPro" id="IPR009057">
    <property type="entry name" value="Homeodomain-like_sf"/>
</dbReference>
<gene>
    <name evidence="4" type="ORF">SAMN05216323_106020</name>
</gene>
<dbReference type="InterPro" id="IPR036271">
    <property type="entry name" value="Tet_transcr_reg_TetR-rel_C_sf"/>
</dbReference>
<dbReference type="InterPro" id="IPR001647">
    <property type="entry name" value="HTH_TetR"/>
</dbReference>
<name>A0A1G6QD36_9BACT</name>
<reference evidence="4 5" key="1">
    <citation type="submission" date="2016-09" db="EMBL/GenBank/DDBJ databases">
        <authorList>
            <person name="Capua I."/>
            <person name="De Benedictis P."/>
            <person name="Joannis T."/>
            <person name="Lombin L.H."/>
            <person name="Cattoli G."/>
        </authorList>
    </citation>
    <scope>NUCLEOTIDE SEQUENCE [LARGE SCALE GENOMIC DNA]</scope>
    <source>
        <strain evidence="4 5">A7P-90m</strain>
    </source>
</reference>
<dbReference type="AlphaFoldDB" id="A0A1G6QD36"/>
<dbReference type="GO" id="GO:0003677">
    <property type="term" value="F:DNA binding"/>
    <property type="evidence" value="ECO:0007669"/>
    <property type="project" value="UniProtKB-UniRule"/>
</dbReference>
<evidence type="ECO:0000313" key="5">
    <source>
        <dbReference type="Proteomes" id="UP000199452"/>
    </source>
</evidence>
<keyword evidence="1 2" id="KW-0238">DNA-binding</keyword>
<dbReference type="STRING" id="1640674.SAMN05216323_106020"/>
<dbReference type="PROSITE" id="PS50977">
    <property type="entry name" value="HTH_TETR_2"/>
    <property type="match status" value="1"/>
</dbReference>
<evidence type="ECO:0000256" key="1">
    <source>
        <dbReference type="ARBA" id="ARBA00023125"/>
    </source>
</evidence>
<dbReference type="RefSeq" id="WP_092439964.1">
    <property type="nucleotide sequence ID" value="NZ_FMYP01000060.1"/>
</dbReference>
<dbReference type="OrthoDB" id="6430772at2"/>
<feature type="domain" description="HTH tetR-type" evidence="3">
    <location>
        <begin position="7"/>
        <end position="67"/>
    </location>
</feature>
<dbReference type="PANTHER" id="PTHR43479">
    <property type="entry name" value="ACREF/ENVCD OPERON REPRESSOR-RELATED"/>
    <property type="match status" value="1"/>
</dbReference>
<organism evidence="4 5">
    <name type="scientific">Williamwhitmania taraxaci</name>
    <dbReference type="NCBI Taxonomy" id="1640674"/>
    <lineage>
        <taxon>Bacteria</taxon>
        <taxon>Pseudomonadati</taxon>
        <taxon>Bacteroidota</taxon>
        <taxon>Bacteroidia</taxon>
        <taxon>Bacteroidales</taxon>
        <taxon>Williamwhitmaniaceae</taxon>
        <taxon>Williamwhitmania</taxon>
    </lineage>
</organism>
<proteinExistence type="predicted"/>
<feature type="DNA-binding region" description="H-T-H motif" evidence="2">
    <location>
        <begin position="30"/>
        <end position="49"/>
    </location>
</feature>
<sequence>MVRLKTEDKREAILKATLLLVNSNGFHAAPMSKIATNAGVSAGTIYLYFQNKEDLVNTLYRELKAKFSGHALYGFNPEAPVKKGFEVIWNNILRYKLSEPDEATFIEQCDNTPMVTDASREVGLKAVQPLYDLWERGQQEGIIKPLCRPMLYAFSLFPMIYVAGIYTKEGKELSREAIDAAFGASWDAIRT</sequence>
<dbReference type="Gene3D" id="1.10.357.10">
    <property type="entry name" value="Tetracycline Repressor, domain 2"/>
    <property type="match status" value="1"/>
</dbReference>
<dbReference type="SUPFAM" id="SSF46689">
    <property type="entry name" value="Homeodomain-like"/>
    <property type="match status" value="1"/>
</dbReference>
<evidence type="ECO:0000256" key="2">
    <source>
        <dbReference type="PROSITE-ProRule" id="PRU00335"/>
    </source>
</evidence>
<keyword evidence="5" id="KW-1185">Reference proteome</keyword>
<dbReference type="Pfam" id="PF22604">
    <property type="entry name" value="TetR_HI_0893_C"/>
    <property type="match status" value="1"/>
</dbReference>
<dbReference type="Pfam" id="PF00440">
    <property type="entry name" value="TetR_N"/>
    <property type="match status" value="1"/>
</dbReference>
<dbReference type="PRINTS" id="PR00455">
    <property type="entry name" value="HTHTETR"/>
</dbReference>
<protein>
    <submittedName>
        <fullName evidence="4">Transcriptional regulator, TetR family</fullName>
    </submittedName>
</protein>
<dbReference type="PANTHER" id="PTHR43479:SF11">
    <property type="entry name" value="ACREF_ENVCD OPERON REPRESSOR-RELATED"/>
    <property type="match status" value="1"/>
</dbReference>
<dbReference type="SUPFAM" id="SSF48498">
    <property type="entry name" value="Tetracyclin repressor-like, C-terminal domain"/>
    <property type="match status" value="1"/>
</dbReference>